<reference evidence="3" key="1">
    <citation type="journal article" date="2014" name="Front. Microbiol.">
        <title>High frequency of phylogenetically diverse reductive dehalogenase-homologous genes in deep subseafloor sedimentary metagenomes.</title>
        <authorList>
            <person name="Kawai M."/>
            <person name="Futagami T."/>
            <person name="Toyoda A."/>
            <person name="Takaki Y."/>
            <person name="Nishi S."/>
            <person name="Hori S."/>
            <person name="Arai W."/>
            <person name="Tsubouchi T."/>
            <person name="Morono Y."/>
            <person name="Uchiyama I."/>
            <person name="Ito T."/>
            <person name="Fujiyama A."/>
            <person name="Inagaki F."/>
            <person name="Takami H."/>
        </authorList>
    </citation>
    <scope>NUCLEOTIDE SEQUENCE</scope>
    <source>
        <strain evidence="3">Expedition CK06-06</strain>
    </source>
</reference>
<gene>
    <name evidence="3" type="ORF">S01H4_30627</name>
</gene>
<sequence>MKCRTQREIKSPRIEFTKKRNSPMLKGVCGVCDTNLCRLLSKQDLEALKKSNRNVLIGEKHDLQKKEQEPQPEDELEL</sequence>
<dbReference type="Pfam" id="PF18930">
    <property type="entry name" value="DUF5679"/>
    <property type="match status" value="1"/>
</dbReference>
<name>X1ASI7_9ZZZZ</name>
<accession>X1ASI7</accession>
<feature type="region of interest" description="Disordered" evidence="1">
    <location>
        <begin position="56"/>
        <end position="78"/>
    </location>
</feature>
<protein>
    <recommendedName>
        <fullName evidence="2">DUF5679 domain-containing protein</fullName>
    </recommendedName>
</protein>
<organism evidence="3">
    <name type="scientific">marine sediment metagenome</name>
    <dbReference type="NCBI Taxonomy" id="412755"/>
    <lineage>
        <taxon>unclassified sequences</taxon>
        <taxon>metagenomes</taxon>
        <taxon>ecological metagenomes</taxon>
    </lineage>
</organism>
<dbReference type="InterPro" id="IPR044044">
    <property type="entry name" value="DUF5679"/>
</dbReference>
<feature type="compositionally biased region" description="Basic and acidic residues" evidence="1">
    <location>
        <begin position="58"/>
        <end position="69"/>
    </location>
</feature>
<dbReference type="EMBL" id="BART01015824">
    <property type="protein sequence ID" value="GAG75243.1"/>
    <property type="molecule type" value="Genomic_DNA"/>
</dbReference>
<evidence type="ECO:0000259" key="2">
    <source>
        <dbReference type="Pfam" id="PF18930"/>
    </source>
</evidence>
<dbReference type="AlphaFoldDB" id="X1ASI7"/>
<proteinExistence type="predicted"/>
<evidence type="ECO:0000256" key="1">
    <source>
        <dbReference type="SAM" id="MobiDB-lite"/>
    </source>
</evidence>
<evidence type="ECO:0000313" key="3">
    <source>
        <dbReference type="EMBL" id="GAG75243.1"/>
    </source>
</evidence>
<comment type="caution">
    <text evidence="3">The sequence shown here is derived from an EMBL/GenBank/DDBJ whole genome shotgun (WGS) entry which is preliminary data.</text>
</comment>
<feature type="domain" description="DUF5679" evidence="2">
    <location>
        <begin position="1"/>
        <end position="39"/>
    </location>
</feature>